<organism evidence="1 2">
    <name type="scientific">Escherichia coli KTE182</name>
    <dbReference type="NCBI Taxonomy" id="1181728"/>
    <lineage>
        <taxon>Bacteria</taxon>
        <taxon>Pseudomonadati</taxon>
        <taxon>Pseudomonadota</taxon>
        <taxon>Gammaproteobacteria</taxon>
        <taxon>Enterobacterales</taxon>
        <taxon>Enterobacteriaceae</taxon>
        <taxon>Escherichia</taxon>
    </lineage>
</organism>
<dbReference type="HOGENOM" id="CLU_136100_0_0_6"/>
<proteinExistence type="predicted"/>
<dbReference type="SUPFAM" id="SSF88659">
    <property type="entry name" value="Sigma3 and sigma4 domains of RNA polymerase sigma factors"/>
    <property type="match status" value="1"/>
</dbReference>
<dbReference type="AlphaFoldDB" id="S1P6F1"/>
<accession>S1P6F1</accession>
<name>S1P6F1_ECOLX</name>
<comment type="caution">
    <text evidence="1">The sequence shown here is derived from an EMBL/GenBank/DDBJ whole genome shotgun (WGS) entry which is preliminary data.</text>
</comment>
<dbReference type="Proteomes" id="UP000014179">
    <property type="component" value="Unassembled WGS sequence"/>
</dbReference>
<gene>
    <name evidence="1" type="ORF">A13A_03932</name>
</gene>
<dbReference type="EMBL" id="ASUG01000049">
    <property type="protein sequence ID" value="EOW93548.1"/>
    <property type="molecule type" value="Genomic_DNA"/>
</dbReference>
<reference evidence="1 2" key="1">
    <citation type="submission" date="2013-01" db="EMBL/GenBank/DDBJ databases">
        <title>The Genome Sequence of Escherichia coli KTE182.</title>
        <authorList>
            <consortium name="The Broad Institute Genome Sequencing Platform"/>
            <consortium name="The Broad Institute Genome Sequencing Center for Infectious Disease"/>
            <person name="Feldgarden M."/>
            <person name="Nielsen K.L."/>
            <person name="Frimodt-Moller N."/>
            <person name="Andersen P.S."/>
            <person name="Walker B."/>
            <person name="Young S.K."/>
            <person name="Zeng Q."/>
            <person name="Gargeya S."/>
            <person name="Fitzgerald M."/>
            <person name="Haas B."/>
            <person name="Abouelleil A."/>
            <person name="Alvarado L."/>
            <person name="Arachchi H.M."/>
            <person name="Berlin A.M."/>
            <person name="Chapman S.B."/>
            <person name="Dewar J."/>
            <person name="Goldberg J."/>
            <person name="Griggs A."/>
            <person name="Gujja S."/>
            <person name="Hansen M."/>
            <person name="Howarth C."/>
            <person name="Imamovic A."/>
            <person name="Larimer J."/>
            <person name="McCowan C."/>
            <person name="Murphy C."/>
            <person name="Neiman D."/>
            <person name="Pearson M."/>
            <person name="Priest M."/>
            <person name="Roberts A."/>
            <person name="Saif S."/>
            <person name="Shea T."/>
            <person name="Sisk P."/>
            <person name="Sykes S."/>
            <person name="Wortman J."/>
            <person name="Nusbaum C."/>
            <person name="Birren B."/>
        </authorList>
    </citation>
    <scope>NUCLEOTIDE SEQUENCE [LARGE SCALE GENOMIC DNA]</scope>
    <source>
        <strain evidence="1 2">KTE182</strain>
    </source>
</reference>
<sequence>MRPVFILASDNNFFNYGIKSISYTNKKIQCVDFTNIDKLIHKDIASKKYLVCDDSSYYIYSIIFAEIEIKCICIENITLHNGTVCVYENNASTIGSINSFNSIEREIFFLYFFHQKSVKEISKITCLSIGKIYYRFNRIKSKLGIETTRKLPASLKKIFSQRIGNQYSFVNHA</sequence>
<evidence type="ECO:0000313" key="1">
    <source>
        <dbReference type="EMBL" id="EOW93548.1"/>
    </source>
</evidence>
<dbReference type="InterPro" id="IPR013324">
    <property type="entry name" value="RNA_pol_sigma_r3/r4-like"/>
</dbReference>
<evidence type="ECO:0000313" key="2">
    <source>
        <dbReference type="Proteomes" id="UP000014179"/>
    </source>
</evidence>
<protein>
    <submittedName>
        <fullName evidence="1">Uncharacterized protein</fullName>
    </submittedName>
</protein>